<dbReference type="InParanoid" id="A0A1B1AE78"/>
<dbReference type="AlphaFoldDB" id="A0A1B1AE78"/>
<reference evidence="1 2" key="1">
    <citation type="submission" date="2015-11" db="EMBL/GenBank/DDBJ databases">
        <title>Whole-Genome Sequence of Candidatus Oderbacter manganicum from the National Park Lower Oder Valley, Germany.</title>
        <authorList>
            <person name="Braun B."/>
            <person name="Liere K."/>
            <person name="Szewzyk U."/>
        </authorList>
    </citation>
    <scope>NUCLEOTIDE SEQUENCE [LARGE SCALE GENOMIC DNA]</scope>
    <source>
        <strain evidence="1 2">OTSz_A_272</strain>
    </source>
</reference>
<proteinExistence type="predicted"/>
<organism evidence="1 2">
    <name type="scientific">Candidatus Viadribacter manganicus</name>
    <dbReference type="NCBI Taxonomy" id="1759059"/>
    <lineage>
        <taxon>Bacteria</taxon>
        <taxon>Pseudomonadati</taxon>
        <taxon>Pseudomonadota</taxon>
        <taxon>Alphaproteobacteria</taxon>
        <taxon>Hyphomonadales</taxon>
        <taxon>Hyphomonadaceae</taxon>
        <taxon>Candidatus Viadribacter</taxon>
    </lineage>
</organism>
<gene>
    <name evidence="1" type="ORF">ATE48_02430</name>
</gene>
<dbReference type="Proteomes" id="UP000092498">
    <property type="component" value="Chromosome"/>
</dbReference>
<name>A0A1B1AE78_9PROT</name>
<evidence type="ECO:0000313" key="2">
    <source>
        <dbReference type="Proteomes" id="UP000092498"/>
    </source>
</evidence>
<accession>A0A1B1AE78</accession>
<keyword evidence="2" id="KW-1185">Reference proteome</keyword>
<dbReference type="KEGG" id="cbot:ATE48_02430"/>
<protein>
    <submittedName>
        <fullName evidence="1">Uncharacterized protein</fullName>
    </submittedName>
</protein>
<dbReference type="EMBL" id="CP013244">
    <property type="protein sequence ID" value="ANP44860.1"/>
    <property type="molecule type" value="Genomic_DNA"/>
</dbReference>
<sequence length="119" mass="13264">MVSAHARASARKGWRMVYFLIRWGAGARATDSDADQAERNDKIDKRTGDILGGAVRESDAEAIGGGHGYNVSAAQRERLDRCLFEYGYWRGHEAPREVREAYERRCAVGLNWSASPHAP</sequence>
<evidence type="ECO:0000313" key="1">
    <source>
        <dbReference type="EMBL" id="ANP44860.1"/>
    </source>
</evidence>